<feature type="transmembrane region" description="Helical" evidence="1">
    <location>
        <begin position="61"/>
        <end position="91"/>
    </location>
</feature>
<name>A0AA41R2H6_9MICO</name>
<keyword evidence="1" id="KW-0812">Transmembrane</keyword>
<dbReference type="EMBL" id="JALGAR010000006">
    <property type="protein sequence ID" value="MCI4659671.1"/>
    <property type="molecule type" value="Genomic_DNA"/>
</dbReference>
<feature type="domain" description="DUF4190" evidence="2">
    <location>
        <begin position="19"/>
        <end position="77"/>
    </location>
</feature>
<evidence type="ECO:0000259" key="2">
    <source>
        <dbReference type="Pfam" id="PF13828"/>
    </source>
</evidence>
<dbReference type="RefSeq" id="WP_243013162.1">
    <property type="nucleotide sequence ID" value="NZ_JALGAR010000006.1"/>
</dbReference>
<keyword evidence="4" id="KW-1185">Reference proteome</keyword>
<accession>A0AA41R2H6</accession>
<dbReference type="Pfam" id="PF13828">
    <property type="entry name" value="DUF4190"/>
    <property type="match status" value="1"/>
</dbReference>
<feature type="transmembrane region" description="Helical" evidence="1">
    <location>
        <begin position="20"/>
        <end position="49"/>
    </location>
</feature>
<dbReference type="InterPro" id="IPR025241">
    <property type="entry name" value="DUF4190"/>
</dbReference>
<evidence type="ECO:0000313" key="3">
    <source>
        <dbReference type="EMBL" id="MCI4659671.1"/>
    </source>
</evidence>
<keyword evidence="1" id="KW-0472">Membrane</keyword>
<dbReference type="AlphaFoldDB" id="A0AA41R2H6"/>
<evidence type="ECO:0000256" key="1">
    <source>
        <dbReference type="SAM" id="Phobius"/>
    </source>
</evidence>
<evidence type="ECO:0000313" key="4">
    <source>
        <dbReference type="Proteomes" id="UP001165341"/>
    </source>
</evidence>
<protein>
    <submittedName>
        <fullName evidence="3">DUF4190 domain-containing protein</fullName>
    </submittedName>
</protein>
<comment type="caution">
    <text evidence="3">The sequence shown here is derived from an EMBL/GenBank/DDBJ whole genome shotgun (WGS) entry which is preliminary data.</text>
</comment>
<dbReference type="Proteomes" id="UP001165341">
    <property type="component" value="Unassembled WGS sequence"/>
</dbReference>
<reference evidence="3" key="1">
    <citation type="submission" date="2022-03" db="EMBL/GenBank/DDBJ databases">
        <title>Cryobacterium sp. nov. strain ZS14-85, isolated from Antarctic soil.</title>
        <authorList>
            <person name="Li J."/>
            <person name="Niu G."/>
        </authorList>
    </citation>
    <scope>NUCLEOTIDE SEQUENCE</scope>
    <source>
        <strain evidence="3">ZS14-85</strain>
    </source>
</reference>
<keyword evidence="1" id="KW-1133">Transmembrane helix</keyword>
<proteinExistence type="predicted"/>
<gene>
    <name evidence="3" type="ORF">MQH31_17845</name>
</gene>
<organism evidence="3 4">
    <name type="scientific">Cryobacterium zhongshanensis</name>
    <dbReference type="NCBI Taxonomy" id="2928153"/>
    <lineage>
        <taxon>Bacteria</taxon>
        <taxon>Bacillati</taxon>
        <taxon>Actinomycetota</taxon>
        <taxon>Actinomycetes</taxon>
        <taxon>Micrococcales</taxon>
        <taxon>Microbacteriaceae</taxon>
        <taxon>Cryobacterium</taxon>
    </lineage>
</organism>
<sequence length="102" mass="10776">MGLFLNEIATTKRPPVSALAVASLIVAATGFLNVVGFIVGPVLAHIALIRLRKTHERGRRLAIATLWVSYGSLIAAGVSLLVILIAAYAALPQPNIPTPHIF</sequence>